<feature type="region of interest" description="Disordered" evidence="9">
    <location>
        <begin position="439"/>
        <end position="554"/>
    </location>
</feature>
<dbReference type="EMBL" id="JAADJZ010000027">
    <property type="protein sequence ID" value="KAF2866504.1"/>
    <property type="molecule type" value="Genomic_DNA"/>
</dbReference>
<feature type="domain" description="SP-RING-type" evidence="10">
    <location>
        <begin position="296"/>
        <end position="377"/>
    </location>
</feature>
<dbReference type="InterPro" id="IPR023321">
    <property type="entry name" value="PINIT"/>
</dbReference>
<keyword evidence="6" id="KW-0833">Ubl conjugation pathway</keyword>
<dbReference type="PROSITE" id="PS51044">
    <property type="entry name" value="ZF_SP_RING"/>
    <property type="match status" value="1"/>
</dbReference>
<dbReference type="OrthoDB" id="28127at2759"/>
<evidence type="ECO:0000256" key="5">
    <source>
        <dbReference type="ARBA" id="ARBA00022771"/>
    </source>
</evidence>
<dbReference type="GO" id="GO:0016925">
    <property type="term" value="P:protein sumoylation"/>
    <property type="evidence" value="ECO:0007669"/>
    <property type="project" value="UniProtKB-UniPathway"/>
</dbReference>
<feature type="domain" description="PINIT" evidence="11">
    <location>
        <begin position="112"/>
        <end position="267"/>
    </location>
</feature>
<feature type="compositionally biased region" description="Low complexity" evidence="9">
    <location>
        <begin position="81"/>
        <end position="98"/>
    </location>
</feature>
<comment type="pathway">
    <text evidence="1">Protein modification; protein sumoylation.</text>
</comment>
<dbReference type="GO" id="GO:0008270">
    <property type="term" value="F:zinc ion binding"/>
    <property type="evidence" value="ECO:0007669"/>
    <property type="project" value="UniProtKB-KW"/>
</dbReference>
<dbReference type="UniPathway" id="UPA00886"/>
<evidence type="ECO:0000256" key="8">
    <source>
        <dbReference type="PROSITE-ProRule" id="PRU00452"/>
    </source>
</evidence>
<dbReference type="Pfam" id="PF02891">
    <property type="entry name" value="zf-MIZ"/>
    <property type="match status" value="1"/>
</dbReference>
<dbReference type="GO" id="GO:0061665">
    <property type="term" value="F:SUMO ligase activity"/>
    <property type="evidence" value="ECO:0007669"/>
    <property type="project" value="TreeGrafter"/>
</dbReference>
<dbReference type="GO" id="GO:0000785">
    <property type="term" value="C:chromatin"/>
    <property type="evidence" value="ECO:0007669"/>
    <property type="project" value="TreeGrafter"/>
</dbReference>
<evidence type="ECO:0000259" key="10">
    <source>
        <dbReference type="PROSITE" id="PS51044"/>
    </source>
</evidence>
<keyword evidence="5 8" id="KW-0863">Zinc-finger</keyword>
<evidence type="ECO:0000256" key="6">
    <source>
        <dbReference type="ARBA" id="ARBA00022786"/>
    </source>
</evidence>
<dbReference type="CDD" id="cd16792">
    <property type="entry name" value="SP-RING_Siz-like"/>
    <property type="match status" value="1"/>
</dbReference>
<dbReference type="AlphaFoldDB" id="A0A7C8MD90"/>
<feature type="region of interest" description="Disordered" evidence="9">
    <location>
        <begin position="391"/>
        <end position="418"/>
    </location>
</feature>
<evidence type="ECO:0000256" key="1">
    <source>
        <dbReference type="ARBA" id="ARBA00004718"/>
    </source>
</evidence>
<protein>
    <submittedName>
        <fullName evidence="12">PINIT domain-containing protein</fullName>
    </submittedName>
</protein>
<name>A0A7C8MD90_9PLEO</name>
<sequence length="554" mass="61468">MAATNSFQQLASQLSARVKTLVNADLRRICKEEGQVQSGNKPILQGRVIELVSKAIMDNDTETIQRLRHRIQNHGAPPPSDSHSPSTPSYTHTSPAASNGYDHRPQYAPFQQPSLFAPRLKHQFKESPFFEIRELILENEVLEASPSHRQNFNKNLILSSETCARLKSDPTLRLLLFSALDQPLAPFSRLDVTFPSQIEVRLNGEEVKANYKGLKNKPGSTRPADITPFVRLNPANYRNNLLITYALTQKASQKEKYNVFVYMVKKSSVEDLAKRIEKRNIITKQSVLNELAKKASDPDIVVASSVMSLKDPISTLRIAIPCRSTVCTHNQCFDAESFLQLQEQAPTWTCPICNKTISFEGLAVDQYVQEILDSVPKGTDQVTIEPSGRWIHDKEIPTPRNNGQNGVNGYHAAGDDSDDDLVEISDYRISAIKSEAVHTPMSLARTPPLSSREASAAPRTSNKRTSEVIDLTLDDDEPARPTKKVAYSTPNNVPDPSSRYQLPMAGTSSVPMRPPAPGYPPSSHIHSSYGSHHQPPPRPNYGTSAYPAYLDSSP</sequence>
<evidence type="ECO:0000313" key="12">
    <source>
        <dbReference type="EMBL" id="KAF2866504.1"/>
    </source>
</evidence>
<dbReference type="Gene3D" id="3.30.40.10">
    <property type="entry name" value="Zinc/RING finger domain, C3HC4 (zinc finger)"/>
    <property type="match status" value="1"/>
</dbReference>
<dbReference type="PANTHER" id="PTHR10782">
    <property type="entry name" value="ZINC FINGER MIZ DOMAIN-CONTAINING PROTEIN"/>
    <property type="match status" value="1"/>
</dbReference>
<accession>A0A7C8MD90</accession>
<keyword evidence="3" id="KW-0808">Transferase</keyword>
<dbReference type="Proteomes" id="UP000481861">
    <property type="component" value="Unassembled WGS sequence"/>
</dbReference>
<dbReference type="PANTHER" id="PTHR10782:SF4">
    <property type="entry name" value="TONALLI, ISOFORM E"/>
    <property type="match status" value="1"/>
</dbReference>
<gene>
    <name evidence="12" type="ORF">BDV95DRAFT_504595</name>
</gene>
<evidence type="ECO:0000259" key="11">
    <source>
        <dbReference type="PROSITE" id="PS51466"/>
    </source>
</evidence>
<dbReference type="InterPro" id="IPR031141">
    <property type="entry name" value="SIZ1/2_SP-RING"/>
</dbReference>
<dbReference type="InterPro" id="IPR013083">
    <property type="entry name" value="Znf_RING/FYVE/PHD"/>
</dbReference>
<dbReference type="PROSITE" id="PS51466">
    <property type="entry name" value="PINIT"/>
    <property type="match status" value="1"/>
</dbReference>
<keyword evidence="7" id="KW-0862">Zinc</keyword>
<organism evidence="12 13">
    <name type="scientific">Massariosphaeria phaeospora</name>
    <dbReference type="NCBI Taxonomy" id="100035"/>
    <lineage>
        <taxon>Eukaryota</taxon>
        <taxon>Fungi</taxon>
        <taxon>Dikarya</taxon>
        <taxon>Ascomycota</taxon>
        <taxon>Pezizomycotina</taxon>
        <taxon>Dothideomycetes</taxon>
        <taxon>Pleosporomycetidae</taxon>
        <taxon>Pleosporales</taxon>
        <taxon>Pleosporales incertae sedis</taxon>
        <taxon>Massariosphaeria</taxon>
    </lineage>
</organism>
<evidence type="ECO:0000256" key="4">
    <source>
        <dbReference type="ARBA" id="ARBA00022723"/>
    </source>
</evidence>
<comment type="caution">
    <text evidence="12">The sequence shown here is derived from an EMBL/GenBank/DDBJ whole genome shotgun (WGS) entry which is preliminary data.</text>
</comment>
<comment type="similarity">
    <text evidence="2">Belongs to the PIAS family.</text>
</comment>
<dbReference type="Gene3D" id="2.60.120.780">
    <property type="entry name" value="PINIT domain"/>
    <property type="match status" value="1"/>
</dbReference>
<keyword evidence="4" id="KW-0479">Metal-binding</keyword>
<evidence type="ECO:0000256" key="7">
    <source>
        <dbReference type="ARBA" id="ARBA00022833"/>
    </source>
</evidence>
<feature type="compositionally biased region" description="Low complexity" evidence="9">
    <location>
        <begin position="521"/>
        <end position="533"/>
    </location>
</feature>
<proteinExistence type="inferred from homology"/>
<evidence type="ECO:0000256" key="2">
    <source>
        <dbReference type="ARBA" id="ARBA00005383"/>
    </source>
</evidence>
<evidence type="ECO:0000313" key="13">
    <source>
        <dbReference type="Proteomes" id="UP000481861"/>
    </source>
</evidence>
<dbReference type="InterPro" id="IPR038654">
    <property type="entry name" value="PINIT_sf"/>
</dbReference>
<evidence type="ECO:0000256" key="3">
    <source>
        <dbReference type="ARBA" id="ARBA00022679"/>
    </source>
</evidence>
<feature type="region of interest" description="Disordered" evidence="9">
    <location>
        <begin position="72"/>
        <end position="105"/>
    </location>
</feature>
<feature type="compositionally biased region" description="Polar residues" evidence="9">
    <location>
        <begin position="488"/>
        <end position="510"/>
    </location>
</feature>
<reference evidence="12 13" key="1">
    <citation type="submission" date="2020-01" db="EMBL/GenBank/DDBJ databases">
        <authorList>
            <consortium name="DOE Joint Genome Institute"/>
            <person name="Haridas S."/>
            <person name="Albert R."/>
            <person name="Binder M."/>
            <person name="Bloem J."/>
            <person name="Labutti K."/>
            <person name="Salamov A."/>
            <person name="Andreopoulos B."/>
            <person name="Baker S.E."/>
            <person name="Barry K."/>
            <person name="Bills G."/>
            <person name="Bluhm B.H."/>
            <person name="Cannon C."/>
            <person name="Castanera R."/>
            <person name="Culley D.E."/>
            <person name="Daum C."/>
            <person name="Ezra D."/>
            <person name="Gonzalez J.B."/>
            <person name="Henrissat B."/>
            <person name="Kuo A."/>
            <person name="Liang C."/>
            <person name="Lipzen A."/>
            <person name="Lutzoni F."/>
            <person name="Magnuson J."/>
            <person name="Mondo S."/>
            <person name="Nolan M."/>
            <person name="Ohm R."/>
            <person name="Pangilinan J."/>
            <person name="Park H.-J.H."/>
            <person name="Ramirez L."/>
            <person name="Alfaro M."/>
            <person name="Sun H."/>
            <person name="Tritt A."/>
            <person name="Yoshinaga Y."/>
            <person name="Zwiers L.-H.L."/>
            <person name="Turgeon B.G."/>
            <person name="Goodwin S.B."/>
            <person name="Spatafora J.W."/>
            <person name="Crous P.W."/>
            <person name="Grigoriev I.V."/>
        </authorList>
    </citation>
    <scope>NUCLEOTIDE SEQUENCE [LARGE SCALE GENOMIC DNA]</scope>
    <source>
        <strain evidence="12 13">CBS 611.86</strain>
    </source>
</reference>
<keyword evidence="13" id="KW-1185">Reference proteome</keyword>
<evidence type="ECO:0000256" key="9">
    <source>
        <dbReference type="SAM" id="MobiDB-lite"/>
    </source>
</evidence>
<dbReference type="Pfam" id="PF14324">
    <property type="entry name" value="PINIT"/>
    <property type="match status" value="1"/>
</dbReference>
<dbReference type="InterPro" id="IPR004181">
    <property type="entry name" value="Znf_MIZ"/>
</dbReference>